<gene>
    <name evidence="1" type="ORF">SAMN05216431_10279</name>
</gene>
<name>A0ABY1A9K1_9LACO</name>
<sequence length="293" mass="34617">MSNSNQFTLVDHGQATKALAMVLKNKTDYLQTLAQAVANQDDRQVYQLINGEKYATEIQKARHIQADKANEQLVVDANDYLSDYLSQKLIAFLNERYPFFYFEETGRGHFQFYFGNWWGRRLFGTLDVLNVAFVFDEEEYQKLARSFEFEAQNKRLNTDTIERLSQENDEIKELLDSKNARDAEQERIRRKLKDLNQMKVMPWEASKQRERKQQLEDELNRYEKLDAKVFDGYQRIHDNEKKILALSKEDTLLGYEKQSILAKFGSFADFEAQNKVLYRDYIANLIAHDNQEV</sequence>
<accession>A0ABY1A9K1</accession>
<reference evidence="1 2" key="1">
    <citation type="submission" date="2016-10" db="EMBL/GenBank/DDBJ databases">
        <authorList>
            <person name="Varghese N."/>
            <person name="Submissions S."/>
        </authorList>
    </citation>
    <scope>NUCLEOTIDE SEQUENCE [LARGE SCALE GENOMIC DNA]</scope>
    <source>
        <strain evidence="1 2">WC1T17</strain>
    </source>
</reference>
<proteinExistence type="predicted"/>
<dbReference type="Proteomes" id="UP000182089">
    <property type="component" value="Unassembled WGS sequence"/>
</dbReference>
<evidence type="ECO:0000313" key="2">
    <source>
        <dbReference type="Proteomes" id="UP000182089"/>
    </source>
</evidence>
<evidence type="ECO:0008006" key="3">
    <source>
        <dbReference type="Google" id="ProtNLM"/>
    </source>
</evidence>
<comment type="caution">
    <text evidence="1">The sequence shown here is derived from an EMBL/GenBank/DDBJ whole genome shotgun (WGS) entry which is preliminary data.</text>
</comment>
<dbReference type="EMBL" id="FOCC01000002">
    <property type="protein sequence ID" value="SEM40070.1"/>
    <property type="molecule type" value="Genomic_DNA"/>
</dbReference>
<organism evidence="1 2">
    <name type="scientific">Ligilactobacillus ruminis</name>
    <dbReference type="NCBI Taxonomy" id="1623"/>
    <lineage>
        <taxon>Bacteria</taxon>
        <taxon>Bacillati</taxon>
        <taxon>Bacillota</taxon>
        <taxon>Bacilli</taxon>
        <taxon>Lactobacillales</taxon>
        <taxon>Lactobacillaceae</taxon>
        <taxon>Ligilactobacillus</taxon>
    </lineage>
</organism>
<evidence type="ECO:0000313" key="1">
    <source>
        <dbReference type="EMBL" id="SEM40070.1"/>
    </source>
</evidence>
<protein>
    <recommendedName>
        <fullName evidence="3">Exonuclease SbcC</fullName>
    </recommendedName>
</protein>